<dbReference type="Proteomes" id="UP001341281">
    <property type="component" value="Chromosome 06"/>
</dbReference>
<proteinExistence type="predicted"/>
<dbReference type="EMBL" id="CP144750">
    <property type="protein sequence ID" value="WVZ81166.1"/>
    <property type="molecule type" value="Genomic_DNA"/>
</dbReference>
<reference evidence="1 2" key="1">
    <citation type="submission" date="2024-02" db="EMBL/GenBank/DDBJ databases">
        <title>High-quality chromosome-scale genome assembly of Pensacola bahiagrass (Paspalum notatum Flugge var. saurae).</title>
        <authorList>
            <person name="Vega J.M."/>
            <person name="Podio M."/>
            <person name="Orjuela J."/>
            <person name="Siena L.A."/>
            <person name="Pessino S.C."/>
            <person name="Combes M.C."/>
            <person name="Mariac C."/>
            <person name="Albertini E."/>
            <person name="Pupilli F."/>
            <person name="Ortiz J.P.A."/>
            <person name="Leblanc O."/>
        </authorList>
    </citation>
    <scope>NUCLEOTIDE SEQUENCE [LARGE SCALE GENOMIC DNA]</scope>
    <source>
        <strain evidence="1">R1</strain>
        <tissue evidence="1">Leaf</tissue>
    </source>
</reference>
<evidence type="ECO:0000313" key="1">
    <source>
        <dbReference type="EMBL" id="WVZ81166.1"/>
    </source>
</evidence>
<organism evidence="1 2">
    <name type="scientific">Paspalum notatum var. saurae</name>
    <dbReference type="NCBI Taxonomy" id="547442"/>
    <lineage>
        <taxon>Eukaryota</taxon>
        <taxon>Viridiplantae</taxon>
        <taxon>Streptophyta</taxon>
        <taxon>Embryophyta</taxon>
        <taxon>Tracheophyta</taxon>
        <taxon>Spermatophyta</taxon>
        <taxon>Magnoliopsida</taxon>
        <taxon>Liliopsida</taxon>
        <taxon>Poales</taxon>
        <taxon>Poaceae</taxon>
        <taxon>PACMAD clade</taxon>
        <taxon>Panicoideae</taxon>
        <taxon>Andropogonodae</taxon>
        <taxon>Paspaleae</taxon>
        <taxon>Paspalinae</taxon>
        <taxon>Paspalum</taxon>
    </lineage>
</organism>
<protein>
    <submittedName>
        <fullName evidence="1">Uncharacterized protein</fullName>
    </submittedName>
</protein>
<evidence type="ECO:0000313" key="2">
    <source>
        <dbReference type="Proteomes" id="UP001341281"/>
    </source>
</evidence>
<dbReference type="AlphaFoldDB" id="A0AAQ3TWZ7"/>
<sequence>MTRIGGYEIMKMMATTAEPESDQLYSSACDDVNVVAPSRVNVCDVGSSENWCYRGPKAT</sequence>
<gene>
    <name evidence="1" type="ORF">U9M48_028577</name>
</gene>
<keyword evidence="2" id="KW-1185">Reference proteome</keyword>
<name>A0AAQ3TWZ7_PASNO</name>
<accession>A0AAQ3TWZ7</accession>